<keyword evidence="3" id="KW-1185">Reference proteome</keyword>
<dbReference type="EMBL" id="PIQG01000003">
    <property type="protein sequence ID" value="RUO76662.1"/>
    <property type="molecule type" value="Genomic_DNA"/>
</dbReference>
<keyword evidence="1" id="KW-0472">Membrane</keyword>
<dbReference type="GO" id="GO:0043683">
    <property type="term" value="P:type IV pilus assembly"/>
    <property type="evidence" value="ECO:0007669"/>
    <property type="project" value="TreeGrafter"/>
</dbReference>
<feature type="transmembrane region" description="Helical" evidence="1">
    <location>
        <begin position="21"/>
        <end position="43"/>
    </location>
</feature>
<evidence type="ECO:0000313" key="2">
    <source>
        <dbReference type="EMBL" id="RUO76662.1"/>
    </source>
</evidence>
<dbReference type="RefSeq" id="WP_126827513.1">
    <property type="nucleotide sequence ID" value="NZ_PIQG01000003.1"/>
</dbReference>
<sequence length="188" mass="21137">MAHVNLLPWREMAEQRAKKRFGIQAGVAVVIALIAVSLSYVVVDNLKQAQQTRNKYLQDQITIMDGKIAEIQRINQKKAEILNRMKLIQSLHQDRNTAIRILNELAERTPSGVALENVEKRDDMLVIGGSTVSNQAVAEFLRALRASPLFENPELRQVVADKAAERNERNSKFVLSVTLVEVVEEANP</sequence>
<evidence type="ECO:0000256" key="1">
    <source>
        <dbReference type="SAM" id="Phobius"/>
    </source>
</evidence>
<dbReference type="AlphaFoldDB" id="A0A432ZH97"/>
<proteinExistence type="predicted"/>
<dbReference type="OrthoDB" id="5296173at2"/>
<name>A0A432ZH97_9GAMM</name>
<dbReference type="Proteomes" id="UP000288279">
    <property type="component" value="Unassembled WGS sequence"/>
</dbReference>
<reference evidence="2 3" key="1">
    <citation type="journal article" date="2011" name="Front. Microbiol.">
        <title>Genomic signatures of strain selection and enhancement in Bacillus atrophaeus var. globigii, a historical biowarfare simulant.</title>
        <authorList>
            <person name="Gibbons H.S."/>
            <person name="Broomall S.M."/>
            <person name="McNew L.A."/>
            <person name="Daligault H."/>
            <person name="Chapman C."/>
            <person name="Bruce D."/>
            <person name="Karavis M."/>
            <person name="Krepps M."/>
            <person name="McGregor P.A."/>
            <person name="Hong C."/>
            <person name="Park K.H."/>
            <person name="Akmal A."/>
            <person name="Feldman A."/>
            <person name="Lin J.S."/>
            <person name="Chang W.E."/>
            <person name="Higgs B.W."/>
            <person name="Demirev P."/>
            <person name="Lindquist J."/>
            <person name="Liem A."/>
            <person name="Fochler E."/>
            <person name="Read T.D."/>
            <person name="Tapia R."/>
            <person name="Johnson S."/>
            <person name="Bishop-Lilly K.A."/>
            <person name="Detter C."/>
            <person name="Han C."/>
            <person name="Sozhamannan S."/>
            <person name="Rosenzweig C.N."/>
            <person name="Skowronski E.W."/>
        </authorList>
    </citation>
    <scope>NUCLEOTIDE SEQUENCE [LARGE SCALE GENOMIC DNA]</scope>
    <source>
        <strain evidence="2 3">PIT1</strain>
    </source>
</reference>
<dbReference type="InterPro" id="IPR007813">
    <property type="entry name" value="PilN"/>
</dbReference>
<dbReference type="PANTHER" id="PTHR40278">
    <property type="entry name" value="DNA UTILIZATION PROTEIN HOFN"/>
    <property type="match status" value="1"/>
</dbReference>
<keyword evidence="1" id="KW-0812">Transmembrane</keyword>
<dbReference type="InterPro" id="IPR052534">
    <property type="entry name" value="Extracell_DNA_Util/SecSys_Comp"/>
</dbReference>
<dbReference type="GO" id="GO:0043107">
    <property type="term" value="P:type IV pilus-dependent motility"/>
    <property type="evidence" value="ECO:0007669"/>
    <property type="project" value="TreeGrafter"/>
</dbReference>
<evidence type="ECO:0000313" key="3">
    <source>
        <dbReference type="Proteomes" id="UP000288279"/>
    </source>
</evidence>
<organism evidence="2 3">
    <name type="scientific">Pseudidiomarina taiwanensis</name>
    <dbReference type="NCBI Taxonomy" id="337250"/>
    <lineage>
        <taxon>Bacteria</taxon>
        <taxon>Pseudomonadati</taxon>
        <taxon>Pseudomonadota</taxon>
        <taxon>Gammaproteobacteria</taxon>
        <taxon>Alteromonadales</taxon>
        <taxon>Idiomarinaceae</taxon>
        <taxon>Pseudidiomarina</taxon>
    </lineage>
</organism>
<keyword evidence="1" id="KW-1133">Transmembrane helix</keyword>
<accession>A0A432ZH97</accession>
<gene>
    <name evidence="2" type="ORF">CWI83_06970</name>
</gene>
<comment type="caution">
    <text evidence="2">The sequence shown here is derived from an EMBL/GenBank/DDBJ whole genome shotgun (WGS) entry which is preliminary data.</text>
</comment>
<dbReference type="Pfam" id="PF05137">
    <property type="entry name" value="PilN"/>
    <property type="match status" value="1"/>
</dbReference>
<protein>
    <submittedName>
        <fullName evidence="2">Pilus assembly protein PilN</fullName>
    </submittedName>
</protein>
<dbReference type="PANTHER" id="PTHR40278:SF2">
    <property type="entry name" value="TYPE IV PILUS INNER MEMBRANE COMPONENT PILN"/>
    <property type="match status" value="1"/>
</dbReference>